<feature type="compositionally biased region" description="Low complexity" evidence="1">
    <location>
        <begin position="91"/>
        <end position="108"/>
    </location>
</feature>
<evidence type="ECO:0000256" key="2">
    <source>
        <dbReference type="SAM" id="SignalP"/>
    </source>
</evidence>
<dbReference type="AlphaFoldDB" id="K0SGZ0"/>
<evidence type="ECO:0000313" key="3">
    <source>
        <dbReference type="EMBL" id="EJK65458.1"/>
    </source>
</evidence>
<reference evidence="3 4" key="1">
    <citation type="journal article" date="2012" name="Genome Biol.">
        <title>Genome and low-iron response of an oceanic diatom adapted to chronic iron limitation.</title>
        <authorList>
            <person name="Lommer M."/>
            <person name="Specht M."/>
            <person name="Roy A.S."/>
            <person name="Kraemer L."/>
            <person name="Andreson R."/>
            <person name="Gutowska M.A."/>
            <person name="Wolf J."/>
            <person name="Bergner S.V."/>
            <person name="Schilhabel M.B."/>
            <person name="Klostermeier U.C."/>
            <person name="Beiko R.G."/>
            <person name="Rosenstiel P."/>
            <person name="Hippler M."/>
            <person name="Laroche J."/>
        </authorList>
    </citation>
    <scope>NUCLEOTIDE SEQUENCE [LARGE SCALE GENOMIC DNA]</scope>
    <source>
        <strain evidence="3 4">CCMP1005</strain>
    </source>
</reference>
<evidence type="ECO:0000313" key="4">
    <source>
        <dbReference type="Proteomes" id="UP000266841"/>
    </source>
</evidence>
<feature type="non-terminal residue" evidence="3">
    <location>
        <position position="1"/>
    </location>
</feature>
<feature type="signal peptide" evidence="2">
    <location>
        <begin position="1"/>
        <end position="24"/>
    </location>
</feature>
<keyword evidence="4" id="KW-1185">Reference proteome</keyword>
<evidence type="ECO:0000256" key="1">
    <source>
        <dbReference type="SAM" id="MobiDB-lite"/>
    </source>
</evidence>
<comment type="caution">
    <text evidence="3">The sequence shown here is derived from an EMBL/GenBank/DDBJ whole genome shotgun (WGS) entry which is preliminary data.</text>
</comment>
<sequence length="202" mass="20206">MKDTTAISLLLALALATLTVSSTCENPGSIGSKGECVSFCQVNEISYGGGICQCLGSSMGGLWSPYGECICPGPGGRDCLPEGSDDRHKQSTTAPIPSSTPAAPSIPVSSSSATCTNKCERCVHFVQGWESVLTESVNGRQSCVATKATGYISTSGGTATVNGKIFNAPFAPCPGASSMSSASEHGVGLAAVAAGIGVAAIF</sequence>
<dbReference type="Proteomes" id="UP000266841">
    <property type="component" value="Unassembled WGS sequence"/>
</dbReference>
<evidence type="ECO:0008006" key="5">
    <source>
        <dbReference type="Google" id="ProtNLM"/>
    </source>
</evidence>
<protein>
    <recommendedName>
        <fullName evidence="5">EGF-like domain-containing protein</fullName>
    </recommendedName>
</protein>
<gene>
    <name evidence="3" type="ORF">THAOC_13673</name>
</gene>
<name>K0SGZ0_THAOC</name>
<keyword evidence="2" id="KW-0732">Signal</keyword>
<dbReference type="EMBL" id="AGNL01015786">
    <property type="protein sequence ID" value="EJK65458.1"/>
    <property type="molecule type" value="Genomic_DNA"/>
</dbReference>
<accession>K0SGZ0</accession>
<feature type="chain" id="PRO_5003841103" description="EGF-like domain-containing protein" evidence="2">
    <location>
        <begin position="25"/>
        <end position="202"/>
    </location>
</feature>
<organism evidence="3 4">
    <name type="scientific">Thalassiosira oceanica</name>
    <name type="common">Marine diatom</name>
    <dbReference type="NCBI Taxonomy" id="159749"/>
    <lineage>
        <taxon>Eukaryota</taxon>
        <taxon>Sar</taxon>
        <taxon>Stramenopiles</taxon>
        <taxon>Ochrophyta</taxon>
        <taxon>Bacillariophyta</taxon>
        <taxon>Coscinodiscophyceae</taxon>
        <taxon>Thalassiosirophycidae</taxon>
        <taxon>Thalassiosirales</taxon>
        <taxon>Thalassiosiraceae</taxon>
        <taxon>Thalassiosira</taxon>
    </lineage>
</organism>
<feature type="region of interest" description="Disordered" evidence="1">
    <location>
        <begin position="81"/>
        <end position="108"/>
    </location>
</feature>
<proteinExistence type="predicted"/>